<evidence type="ECO:0000313" key="14">
    <source>
        <dbReference type="EMBL" id="MCY1715271.1"/>
    </source>
</evidence>
<keyword evidence="5 11" id="KW-0004">4Fe-4S</keyword>
<dbReference type="CDD" id="cd04903">
    <property type="entry name" value="ACT_LSD"/>
    <property type="match status" value="1"/>
</dbReference>
<evidence type="ECO:0000256" key="7">
    <source>
        <dbReference type="ARBA" id="ARBA00023004"/>
    </source>
</evidence>
<keyword evidence="9 11" id="KW-0456">Lyase</keyword>
<comment type="catalytic activity">
    <reaction evidence="10 11 12">
        <text>L-serine = pyruvate + NH4(+)</text>
        <dbReference type="Rhea" id="RHEA:19169"/>
        <dbReference type="ChEBI" id="CHEBI:15361"/>
        <dbReference type="ChEBI" id="CHEBI:28938"/>
        <dbReference type="ChEBI" id="CHEBI:33384"/>
        <dbReference type="EC" id="4.3.1.17"/>
    </reaction>
</comment>
<evidence type="ECO:0000256" key="6">
    <source>
        <dbReference type="ARBA" id="ARBA00022723"/>
    </source>
</evidence>
<dbReference type="InterPro" id="IPR045865">
    <property type="entry name" value="ACT-like_dom_sf"/>
</dbReference>
<dbReference type="PANTHER" id="PTHR30182">
    <property type="entry name" value="L-SERINE DEHYDRATASE"/>
    <property type="match status" value="1"/>
</dbReference>
<accession>A0ABT4BZB1</accession>
<keyword evidence="6 11" id="KW-0479">Metal-binding</keyword>
<evidence type="ECO:0000313" key="15">
    <source>
        <dbReference type="Proteomes" id="UP001082703"/>
    </source>
</evidence>
<evidence type="ECO:0000256" key="10">
    <source>
        <dbReference type="ARBA" id="ARBA00049406"/>
    </source>
</evidence>
<dbReference type="SUPFAM" id="SSF143548">
    <property type="entry name" value="Serine metabolism enzymes domain"/>
    <property type="match status" value="1"/>
</dbReference>
<evidence type="ECO:0000256" key="1">
    <source>
        <dbReference type="ARBA" id="ARBA00001966"/>
    </source>
</evidence>
<comment type="caution">
    <text evidence="14">The sequence shown here is derived from an EMBL/GenBank/DDBJ whole genome shotgun (WGS) entry which is preliminary data.</text>
</comment>
<dbReference type="Pfam" id="PF03315">
    <property type="entry name" value="SDH_beta"/>
    <property type="match status" value="1"/>
</dbReference>
<dbReference type="Proteomes" id="UP001082703">
    <property type="component" value="Unassembled WGS sequence"/>
</dbReference>
<feature type="domain" description="ACT" evidence="13">
    <location>
        <begin position="146"/>
        <end position="219"/>
    </location>
</feature>
<name>A0ABT4BZB1_9FIRM</name>
<dbReference type="InterPro" id="IPR029009">
    <property type="entry name" value="ASB_dom_sf"/>
</dbReference>
<dbReference type="PROSITE" id="PS51671">
    <property type="entry name" value="ACT"/>
    <property type="match status" value="1"/>
</dbReference>
<dbReference type="GO" id="GO:0003941">
    <property type="term" value="F:L-serine ammonia-lyase activity"/>
    <property type="evidence" value="ECO:0007669"/>
    <property type="project" value="UniProtKB-EC"/>
</dbReference>
<comment type="cofactor">
    <cofactor evidence="1 12">
        <name>[4Fe-4S] cluster</name>
        <dbReference type="ChEBI" id="CHEBI:49883"/>
    </cofactor>
</comment>
<evidence type="ECO:0000256" key="2">
    <source>
        <dbReference type="ARBA" id="ARBA00004742"/>
    </source>
</evidence>
<protein>
    <recommendedName>
        <fullName evidence="11">L-serine deaminase</fullName>
    </recommendedName>
</protein>
<dbReference type="RefSeq" id="WP_268059308.1">
    <property type="nucleotide sequence ID" value="NZ_JAPOHA010000019.1"/>
</dbReference>
<evidence type="ECO:0000256" key="3">
    <source>
        <dbReference type="ARBA" id="ARBA00008636"/>
    </source>
</evidence>
<dbReference type="InterPro" id="IPR051318">
    <property type="entry name" value="Fe-S_L-Ser"/>
</dbReference>
<dbReference type="NCBIfam" id="TIGR00719">
    <property type="entry name" value="sda_beta"/>
    <property type="match status" value="1"/>
</dbReference>
<dbReference type="InterPro" id="IPR004643">
    <property type="entry name" value="Fe-S_L-Ser_bsu"/>
</dbReference>
<keyword evidence="8 11" id="KW-0411">Iron-sulfur</keyword>
<evidence type="ECO:0000256" key="5">
    <source>
        <dbReference type="ARBA" id="ARBA00022485"/>
    </source>
</evidence>
<sequence length="219" mass="23434">MNVFDIVGPVMIGPSSSHTAGAVRIGRIAGALLEDEPVRAQILLHGSFAKTYRGHGTDKALVAGIMGMAPSDIRIRQSLEIAKERGLEVVFEKTELEGAHPNTAVIRLTDAKGRTVTVQGASVGGGNILISEINGMKVEVTGQQYTLLVLHRDVPGVIAHVTNYIAGQSVNIGNFKLTRSRRGETAMMTIELDGDFSGESNEGIEKLPNVIRSIILRPE</sequence>
<dbReference type="PIRSF" id="PIRSF036692">
    <property type="entry name" value="SDH_B"/>
    <property type="match status" value="1"/>
</dbReference>
<proteinExistence type="inferred from homology"/>
<dbReference type="InterPro" id="IPR005131">
    <property type="entry name" value="Ser_deHydtase_bsu"/>
</dbReference>
<evidence type="ECO:0000256" key="11">
    <source>
        <dbReference type="PIRNR" id="PIRNR036692"/>
    </source>
</evidence>
<evidence type="ECO:0000256" key="4">
    <source>
        <dbReference type="ARBA" id="ARBA00022432"/>
    </source>
</evidence>
<keyword evidence="4 11" id="KW-0312">Gluconeogenesis</keyword>
<reference evidence="14 15" key="1">
    <citation type="submission" date="2022-11" db="EMBL/GenBank/DDBJ databases">
        <authorList>
            <person name="Caiyu Z."/>
        </authorList>
    </citation>
    <scope>NUCLEOTIDE SEQUENCE [LARGE SCALE GENOMIC DNA]</scope>
    <source>
        <strain evidence="14 15">YR-4</strain>
    </source>
</reference>
<keyword evidence="7 11" id="KW-0408">Iron</keyword>
<evidence type="ECO:0000256" key="9">
    <source>
        <dbReference type="ARBA" id="ARBA00023239"/>
    </source>
</evidence>
<dbReference type="Pfam" id="PF22629">
    <property type="entry name" value="ACT_AHAS_ss"/>
    <property type="match status" value="1"/>
</dbReference>
<organism evidence="14 15">
    <name type="scientific">Caproiciproducens galactitolivorans</name>
    <dbReference type="NCBI Taxonomy" id="642589"/>
    <lineage>
        <taxon>Bacteria</taxon>
        <taxon>Bacillati</taxon>
        <taxon>Bacillota</taxon>
        <taxon>Clostridia</taxon>
        <taxon>Eubacteriales</taxon>
        <taxon>Acutalibacteraceae</taxon>
        <taxon>Caproiciproducens</taxon>
    </lineage>
</organism>
<dbReference type="SUPFAM" id="SSF55021">
    <property type="entry name" value="ACT-like"/>
    <property type="match status" value="1"/>
</dbReference>
<evidence type="ECO:0000259" key="13">
    <source>
        <dbReference type="PROSITE" id="PS51671"/>
    </source>
</evidence>
<dbReference type="EMBL" id="JAPOHA010000019">
    <property type="protein sequence ID" value="MCY1715271.1"/>
    <property type="molecule type" value="Genomic_DNA"/>
</dbReference>
<dbReference type="PANTHER" id="PTHR30182:SF12">
    <property type="entry name" value="L-SERINE DEHYDRATASE, BETA CHAIN-RELATED"/>
    <property type="match status" value="1"/>
</dbReference>
<comment type="pathway">
    <text evidence="2 11">Carbohydrate biosynthesis; gluconeogenesis.</text>
</comment>
<dbReference type="InterPro" id="IPR002912">
    <property type="entry name" value="ACT_dom"/>
</dbReference>
<gene>
    <name evidence="14" type="primary">sdaAB</name>
    <name evidence="14" type="ORF">OUY18_13530</name>
</gene>
<dbReference type="InterPro" id="IPR054480">
    <property type="entry name" value="AHAS_small-like_ACT"/>
</dbReference>
<evidence type="ECO:0000256" key="12">
    <source>
        <dbReference type="RuleBase" id="RU366059"/>
    </source>
</evidence>
<evidence type="ECO:0000256" key="8">
    <source>
        <dbReference type="ARBA" id="ARBA00023014"/>
    </source>
</evidence>
<dbReference type="Gene3D" id="3.30.1330.90">
    <property type="entry name" value="D-3-phosphoglycerate dehydrogenase, domain 3"/>
    <property type="match status" value="1"/>
</dbReference>
<keyword evidence="15" id="KW-1185">Reference proteome</keyword>
<dbReference type="Gene3D" id="3.30.70.260">
    <property type="match status" value="1"/>
</dbReference>
<comment type="similarity">
    <text evidence="3 11 12">Belongs to the iron-sulfur dependent L-serine dehydratase family.</text>
</comment>